<feature type="domain" description="Tyrosinase copper-binding" evidence="3">
    <location>
        <begin position="310"/>
        <end position="321"/>
    </location>
</feature>
<keyword evidence="5" id="KW-1185">Reference proteome</keyword>
<keyword evidence="2" id="KW-0732">Signal</keyword>
<dbReference type="GO" id="GO:0046872">
    <property type="term" value="F:metal ion binding"/>
    <property type="evidence" value="ECO:0007669"/>
    <property type="project" value="UniProtKB-KW"/>
</dbReference>
<dbReference type="EMBL" id="JAUKUA010000006">
    <property type="protein sequence ID" value="KAK0707522.1"/>
    <property type="molecule type" value="Genomic_DNA"/>
</dbReference>
<comment type="caution">
    <text evidence="4">The sequence shown here is derived from an EMBL/GenBank/DDBJ whole genome shotgun (WGS) entry which is preliminary data.</text>
</comment>
<evidence type="ECO:0000259" key="3">
    <source>
        <dbReference type="PROSITE" id="PS00498"/>
    </source>
</evidence>
<keyword evidence="1" id="KW-0479">Metal-binding</keyword>
<accession>A0AA40A1C2</accession>
<dbReference type="Pfam" id="PF00264">
    <property type="entry name" value="Tyrosinase"/>
    <property type="match status" value="1"/>
</dbReference>
<dbReference type="InterPro" id="IPR050316">
    <property type="entry name" value="Tyrosinase/Hemocyanin"/>
</dbReference>
<dbReference type="Gene3D" id="1.10.1280.10">
    <property type="entry name" value="Di-copper center containing domain from catechol oxidase"/>
    <property type="match status" value="1"/>
</dbReference>
<dbReference type="PANTHER" id="PTHR11474">
    <property type="entry name" value="TYROSINASE FAMILY MEMBER"/>
    <property type="match status" value="1"/>
</dbReference>
<proteinExistence type="predicted"/>
<dbReference type="PANTHER" id="PTHR11474:SF131">
    <property type="entry name" value="TYROSINASE COPPER-BINDING DOMAIN-CONTAINING PROTEIN"/>
    <property type="match status" value="1"/>
</dbReference>
<gene>
    <name evidence="4" type="ORF">B0H67DRAFT_670703</name>
</gene>
<evidence type="ECO:0000313" key="4">
    <source>
        <dbReference type="EMBL" id="KAK0707522.1"/>
    </source>
</evidence>
<feature type="chain" id="PRO_5041228656" description="Tyrosinase copper-binding domain-containing protein" evidence="2">
    <location>
        <begin position="23"/>
        <end position="574"/>
    </location>
</feature>
<evidence type="ECO:0000256" key="2">
    <source>
        <dbReference type="SAM" id="SignalP"/>
    </source>
</evidence>
<protein>
    <recommendedName>
        <fullName evidence="3">Tyrosinase copper-binding domain-containing protein</fullName>
    </recommendedName>
</protein>
<feature type="signal peptide" evidence="2">
    <location>
        <begin position="1"/>
        <end position="22"/>
    </location>
</feature>
<evidence type="ECO:0000256" key="1">
    <source>
        <dbReference type="ARBA" id="ARBA00022723"/>
    </source>
</evidence>
<dbReference type="InterPro" id="IPR002227">
    <property type="entry name" value="Tyrosinase_Cu-bd"/>
</dbReference>
<name>A0AA40A1C2_9PEZI</name>
<reference evidence="4" key="1">
    <citation type="submission" date="2023-06" db="EMBL/GenBank/DDBJ databases">
        <title>Genome-scale phylogeny and comparative genomics of the fungal order Sordariales.</title>
        <authorList>
            <consortium name="Lawrence Berkeley National Laboratory"/>
            <person name="Hensen N."/>
            <person name="Bonometti L."/>
            <person name="Westerberg I."/>
            <person name="Brannstrom I.O."/>
            <person name="Guillou S."/>
            <person name="Cros-Aarteil S."/>
            <person name="Calhoun S."/>
            <person name="Haridas S."/>
            <person name="Kuo A."/>
            <person name="Mondo S."/>
            <person name="Pangilinan J."/>
            <person name="Riley R."/>
            <person name="Labutti K."/>
            <person name="Andreopoulos B."/>
            <person name="Lipzen A."/>
            <person name="Chen C."/>
            <person name="Yanf M."/>
            <person name="Daum C."/>
            <person name="Ng V."/>
            <person name="Clum A."/>
            <person name="Steindorff A."/>
            <person name="Ohm R."/>
            <person name="Martin F."/>
            <person name="Silar P."/>
            <person name="Natvig D."/>
            <person name="Lalanne C."/>
            <person name="Gautier V."/>
            <person name="Ament-Velasquez S.L."/>
            <person name="Kruys A."/>
            <person name="Hutchinson M.I."/>
            <person name="Powell A.J."/>
            <person name="Barry K."/>
            <person name="Miller A.N."/>
            <person name="Grigoriev I.V."/>
            <person name="Debuchy R."/>
            <person name="Gladieux P."/>
            <person name="Thoren M.H."/>
            <person name="Johannesson H."/>
        </authorList>
    </citation>
    <scope>NUCLEOTIDE SEQUENCE</scope>
    <source>
        <strain evidence="4">SMH4607-1</strain>
    </source>
</reference>
<dbReference type="PROSITE" id="PS00498">
    <property type="entry name" value="TYROSINASE_2"/>
    <property type="match status" value="1"/>
</dbReference>
<dbReference type="InterPro" id="IPR008922">
    <property type="entry name" value="Di-copper_centre_dom_sf"/>
</dbReference>
<dbReference type="AlphaFoldDB" id="A0AA40A1C2"/>
<dbReference type="Proteomes" id="UP001172102">
    <property type="component" value="Unassembled WGS sequence"/>
</dbReference>
<dbReference type="GO" id="GO:0016491">
    <property type="term" value="F:oxidoreductase activity"/>
    <property type="evidence" value="ECO:0007669"/>
    <property type="project" value="InterPro"/>
</dbReference>
<dbReference type="SUPFAM" id="SSF48056">
    <property type="entry name" value="Di-copper centre-containing domain"/>
    <property type="match status" value="1"/>
</dbReference>
<organism evidence="4 5">
    <name type="scientific">Lasiosphaeris hirsuta</name>
    <dbReference type="NCBI Taxonomy" id="260670"/>
    <lineage>
        <taxon>Eukaryota</taxon>
        <taxon>Fungi</taxon>
        <taxon>Dikarya</taxon>
        <taxon>Ascomycota</taxon>
        <taxon>Pezizomycotina</taxon>
        <taxon>Sordariomycetes</taxon>
        <taxon>Sordariomycetidae</taxon>
        <taxon>Sordariales</taxon>
        <taxon>Lasiosphaeriaceae</taxon>
        <taxon>Lasiosphaeris</taxon>
    </lineage>
</organism>
<evidence type="ECO:0000313" key="5">
    <source>
        <dbReference type="Proteomes" id="UP001172102"/>
    </source>
</evidence>
<sequence length="574" mass="63038">MGRISAVSGFCFAAAVLSQAIAAQSASTTQTFASTPIPVVGVQAGIDVKTGQRPARQNINNLYARGGPQWDLYILALSELQAVNETDALSYFAIAGIHGLPHSAWNGVEQVSGAPKNTGYCPHNELIFSTWHRAYVVLFEQTLVSHALRIASQYPSSSSPAYQAAAQTLRQPYWDWASQPRLPTAAMVANVTVNGPGGMVTLRNPLYSYRFQRQSAESGFGGPLAELQETVRCPETQGLGHNVTASDEQMDSVAEDLINDVYDVFTRTQTFEDMAFDRWQGSSFENPHNIVHNHAGCGGTIGNIDWSAFDPIFMLHHCNVDRLTAMWQAIHYKHPMFTTTGRSTGQYATPEGSLITADSPLKPFYGNNSRFHTSNTVSNIRELGYTYPEINDWSTTPEQLAIYIRAQVNMLYGSNSGMDSVASRSHHQGKNYRPATLSQPQSRYYTAEIQMNRSEIPLPSTINLVISGSIVGRMSMLSMPSNGLASVSLPLRDVIVGNQSLHNMDTVTAISFLQQKMTIDIRMNDGATVSVETTSSLQLEVQDMNYVAQLNNTGFPSFGNATRWPVRVQPSMRP</sequence>
<dbReference type="PRINTS" id="PR00092">
    <property type="entry name" value="TYROSINASE"/>
</dbReference>